<dbReference type="Proteomes" id="UP001469553">
    <property type="component" value="Unassembled WGS sequence"/>
</dbReference>
<accession>A0ABV0ZSD1</accession>
<comment type="caution">
    <text evidence="1">The sequence shown here is derived from an EMBL/GenBank/DDBJ whole genome shotgun (WGS) entry which is preliminary data.</text>
</comment>
<sequence>MDFEDRDSSPKRRSVRCGRLDVLFRSGDDPEDCGLGQEAFMDEEADLPSDLEWLQELSEESNSDGDLALETDNSTKRSYAETARMFKLRRNLDQLDSFHRQKECDVQKAREKLKPCRQNVESWLEQRDNLEWEIEQQKANANSSLAVFRLRAQHTLLCQKLQNEEELEGQIRAELRQQEWVQHEDGLFVPTWFDRHYCGMKRAVLSFPTITASASRKSTENKSFCLRKKYETSKNVKLNKPGTLLPHYS</sequence>
<reference evidence="1 2" key="1">
    <citation type="submission" date="2021-06" db="EMBL/GenBank/DDBJ databases">
        <authorList>
            <person name="Palmer J.M."/>
        </authorList>
    </citation>
    <scope>NUCLEOTIDE SEQUENCE [LARGE SCALE GENOMIC DNA]</scope>
    <source>
        <strain evidence="1 2">AS_MEX2019</strain>
        <tissue evidence="1">Muscle</tissue>
    </source>
</reference>
<evidence type="ECO:0000313" key="1">
    <source>
        <dbReference type="EMBL" id="MEQ2308480.1"/>
    </source>
</evidence>
<name>A0ABV0ZSD1_9TELE</name>
<dbReference type="EMBL" id="JAHRIP010069006">
    <property type="protein sequence ID" value="MEQ2308480.1"/>
    <property type="molecule type" value="Genomic_DNA"/>
</dbReference>
<proteinExistence type="predicted"/>
<keyword evidence="2" id="KW-1185">Reference proteome</keyword>
<dbReference type="PANTHER" id="PTHR22538:SF0">
    <property type="entry name" value="CILIA- AND FLAGELLA-ASSOCIATED PROTEIN 74"/>
    <property type="match status" value="1"/>
</dbReference>
<protein>
    <submittedName>
        <fullName evidence="1">Uncharacterized protein</fullName>
    </submittedName>
</protein>
<evidence type="ECO:0000313" key="2">
    <source>
        <dbReference type="Proteomes" id="UP001469553"/>
    </source>
</evidence>
<dbReference type="PANTHER" id="PTHR22538">
    <property type="entry name" value="CILIA- AND FLAGELLA-ASSOCIATED PROTEIN 74"/>
    <property type="match status" value="1"/>
</dbReference>
<gene>
    <name evidence="1" type="ORF">AMECASPLE_028623</name>
</gene>
<organism evidence="1 2">
    <name type="scientific">Ameca splendens</name>
    <dbReference type="NCBI Taxonomy" id="208324"/>
    <lineage>
        <taxon>Eukaryota</taxon>
        <taxon>Metazoa</taxon>
        <taxon>Chordata</taxon>
        <taxon>Craniata</taxon>
        <taxon>Vertebrata</taxon>
        <taxon>Euteleostomi</taxon>
        <taxon>Actinopterygii</taxon>
        <taxon>Neopterygii</taxon>
        <taxon>Teleostei</taxon>
        <taxon>Neoteleostei</taxon>
        <taxon>Acanthomorphata</taxon>
        <taxon>Ovalentaria</taxon>
        <taxon>Atherinomorphae</taxon>
        <taxon>Cyprinodontiformes</taxon>
        <taxon>Goodeidae</taxon>
        <taxon>Ameca</taxon>
    </lineage>
</organism>